<dbReference type="GO" id="GO:0043709">
    <property type="term" value="P:cell adhesion involved in single-species biofilm formation"/>
    <property type="evidence" value="ECO:0007669"/>
    <property type="project" value="TreeGrafter"/>
</dbReference>
<dbReference type="GO" id="GO:0005886">
    <property type="term" value="C:plasma membrane"/>
    <property type="evidence" value="ECO:0007669"/>
    <property type="project" value="TreeGrafter"/>
</dbReference>
<dbReference type="InterPro" id="IPR050469">
    <property type="entry name" value="Diguanylate_Cyclase"/>
</dbReference>
<dbReference type="InterPro" id="IPR000160">
    <property type="entry name" value="GGDEF_dom"/>
</dbReference>
<dbReference type="PANTHER" id="PTHR45138">
    <property type="entry name" value="REGULATORY COMPONENTS OF SENSORY TRANSDUCTION SYSTEM"/>
    <property type="match status" value="1"/>
</dbReference>
<dbReference type="GO" id="GO:0052621">
    <property type="term" value="F:diguanylate cyclase activity"/>
    <property type="evidence" value="ECO:0007669"/>
    <property type="project" value="UniProtKB-EC"/>
</dbReference>
<dbReference type="PROSITE" id="PS50887">
    <property type="entry name" value="GGDEF"/>
    <property type="match status" value="1"/>
</dbReference>
<feature type="domain" description="GGDEF" evidence="4">
    <location>
        <begin position="210"/>
        <end position="348"/>
    </location>
</feature>
<protein>
    <recommendedName>
        <fullName evidence="1">diguanylate cyclase</fullName>
        <ecNumber evidence="1">2.7.7.65</ecNumber>
    </recommendedName>
</protein>
<evidence type="ECO:0000256" key="3">
    <source>
        <dbReference type="SAM" id="Coils"/>
    </source>
</evidence>
<dbReference type="Pfam" id="PF00990">
    <property type="entry name" value="GGDEF"/>
    <property type="match status" value="1"/>
</dbReference>
<dbReference type="EC" id="2.7.7.65" evidence="1"/>
<sequence>MNAQFGFKDQFLARISQTLSSARTVEEITRPLLELLEFVTGLESTYLTHIDLGAGVQNIVFSRNSKIMQIPEGLSVPWGDTLCKRAMDEKQPFADDVATRWGDSDAAKALGIQTYASTPVYLDGGSLYGTLCAASSEQKPLTPDGKEVLTLFSALIAQQIQREQLVEELQRANAKLEAISFTDALTGLPNRRFVLDELQRLVAMADRTGQRVLVAFIDLDGFKGINDTYGHEAGDVFLVQVGERLSAGLRTGDVLGRLGGDEFVVVGLTSAASEEGLTPAEAAEQRLAPLLKGKFDLGAAIIDYPGASFGVIDADPAEGNAEDMLRKADALMYANKQARRKQLGLKPR</sequence>
<organism evidence="5 6">
    <name type="scientific">Azorhizobium oxalatiphilum</name>
    <dbReference type="NCBI Taxonomy" id="980631"/>
    <lineage>
        <taxon>Bacteria</taxon>
        <taxon>Pseudomonadati</taxon>
        <taxon>Pseudomonadota</taxon>
        <taxon>Alphaproteobacteria</taxon>
        <taxon>Hyphomicrobiales</taxon>
        <taxon>Xanthobacteraceae</taxon>
        <taxon>Azorhizobium</taxon>
    </lineage>
</organism>
<reference evidence="5" key="2">
    <citation type="submission" date="2020-09" db="EMBL/GenBank/DDBJ databases">
        <authorList>
            <person name="Sun Q."/>
            <person name="Sedlacek I."/>
        </authorList>
    </citation>
    <scope>NUCLEOTIDE SEQUENCE</scope>
    <source>
        <strain evidence="5">CCM 7897</strain>
    </source>
</reference>
<dbReference type="RefSeq" id="WP_188578682.1">
    <property type="nucleotide sequence ID" value="NZ_BMCT01000002.1"/>
</dbReference>
<dbReference type="InterPro" id="IPR043128">
    <property type="entry name" value="Rev_trsase/Diguanyl_cyclase"/>
</dbReference>
<dbReference type="Proteomes" id="UP000606044">
    <property type="component" value="Unassembled WGS sequence"/>
</dbReference>
<comment type="caution">
    <text evidence="5">The sequence shown here is derived from an EMBL/GenBank/DDBJ whole genome shotgun (WGS) entry which is preliminary data.</text>
</comment>
<dbReference type="SMART" id="SM00065">
    <property type="entry name" value="GAF"/>
    <property type="match status" value="1"/>
</dbReference>
<evidence type="ECO:0000256" key="2">
    <source>
        <dbReference type="ARBA" id="ARBA00034247"/>
    </source>
</evidence>
<dbReference type="Gene3D" id="3.30.450.40">
    <property type="match status" value="1"/>
</dbReference>
<evidence type="ECO:0000313" key="6">
    <source>
        <dbReference type="Proteomes" id="UP000606044"/>
    </source>
</evidence>
<dbReference type="SMART" id="SM00267">
    <property type="entry name" value="GGDEF"/>
    <property type="match status" value="1"/>
</dbReference>
<dbReference type="PANTHER" id="PTHR45138:SF9">
    <property type="entry name" value="DIGUANYLATE CYCLASE DGCM-RELATED"/>
    <property type="match status" value="1"/>
</dbReference>
<dbReference type="Pfam" id="PF01590">
    <property type="entry name" value="GAF"/>
    <property type="match status" value="1"/>
</dbReference>
<dbReference type="Gene3D" id="3.30.70.270">
    <property type="match status" value="1"/>
</dbReference>
<name>A0A917BYF6_9HYPH</name>
<gene>
    <name evidence="5" type="ORF">GCM10007301_23900</name>
</gene>
<keyword evidence="6" id="KW-1185">Reference proteome</keyword>
<dbReference type="GO" id="GO:1902201">
    <property type="term" value="P:negative regulation of bacterial-type flagellum-dependent cell motility"/>
    <property type="evidence" value="ECO:0007669"/>
    <property type="project" value="TreeGrafter"/>
</dbReference>
<dbReference type="SUPFAM" id="SSF55073">
    <property type="entry name" value="Nucleotide cyclase"/>
    <property type="match status" value="1"/>
</dbReference>
<dbReference type="InterPro" id="IPR029787">
    <property type="entry name" value="Nucleotide_cyclase"/>
</dbReference>
<dbReference type="AlphaFoldDB" id="A0A917BYF6"/>
<feature type="coiled-coil region" evidence="3">
    <location>
        <begin position="155"/>
        <end position="182"/>
    </location>
</feature>
<reference evidence="5" key="1">
    <citation type="journal article" date="2014" name="Int. J. Syst. Evol. Microbiol.">
        <title>Complete genome sequence of Corynebacterium casei LMG S-19264T (=DSM 44701T), isolated from a smear-ripened cheese.</title>
        <authorList>
            <consortium name="US DOE Joint Genome Institute (JGI-PGF)"/>
            <person name="Walter F."/>
            <person name="Albersmeier A."/>
            <person name="Kalinowski J."/>
            <person name="Ruckert C."/>
        </authorList>
    </citation>
    <scope>NUCLEOTIDE SEQUENCE</scope>
    <source>
        <strain evidence="5">CCM 7897</strain>
    </source>
</reference>
<evidence type="ECO:0000259" key="4">
    <source>
        <dbReference type="PROSITE" id="PS50887"/>
    </source>
</evidence>
<keyword evidence="3" id="KW-0175">Coiled coil</keyword>
<proteinExistence type="predicted"/>
<dbReference type="NCBIfam" id="TIGR00254">
    <property type="entry name" value="GGDEF"/>
    <property type="match status" value="1"/>
</dbReference>
<accession>A0A917BYF6</accession>
<evidence type="ECO:0000256" key="1">
    <source>
        <dbReference type="ARBA" id="ARBA00012528"/>
    </source>
</evidence>
<dbReference type="CDD" id="cd01949">
    <property type="entry name" value="GGDEF"/>
    <property type="match status" value="1"/>
</dbReference>
<dbReference type="InterPro" id="IPR029016">
    <property type="entry name" value="GAF-like_dom_sf"/>
</dbReference>
<evidence type="ECO:0000313" key="5">
    <source>
        <dbReference type="EMBL" id="GGF63296.1"/>
    </source>
</evidence>
<dbReference type="EMBL" id="BMCT01000002">
    <property type="protein sequence ID" value="GGF63296.1"/>
    <property type="molecule type" value="Genomic_DNA"/>
</dbReference>
<dbReference type="InterPro" id="IPR003018">
    <property type="entry name" value="GAF"/>
</dbReference>
<dbReference type="SUPFAM" id="SSF55781">
    <property type="entry name" value="GAF domain-like"/>
    <property type="match status" value="1"/>
</dbReference>
<comment type="catalytic activity">
    <reaction evidence="2">
        <text>2 GTP = 3',3'-c-di-GMP + 2 diphosphate</text>
        <dbReference type="Rhea" id="RHEA:24898"/>
        <dbReference type="ChEBI" id="CHEBI:33019"/>
        <dbReference type="ChEBI" id="CHEBI:37565"/>
        <dbReference type="ChEBI" id="CHEBI:58805"/>
        <dbReference type="EC" id="2.7.7.65"/>
    </reaction>
</comment>